<organism evidence="2 3">
    <name type="scientific">Taenia crassiceps</name>
    <dbReference type="NCBI Taxonomy" id="6207"/>
    <lineage>
        <taxon>Eukaryota</taxon>
        <taxon>Metazoa</taxon>
        <taxon>Spiralia</taxon>
        <taxon>Lophotrochozoa</taxon>
        <taxon>Platyhelminthes</taxon>
        <taxon>Cestoda</taxon>
        <taxon>Eucestoda</taxon>
        <taxon>Cyclophyllidea</taxon>
        <taxon>Taeniidae</taxon>
        <taxon>Taenia</taxon>
    </lineage>
</organism>
<feature type="region of interest" description="Disordered" evidence="1">
    <location>
        <begin position="92"/>
        <end position="118"/>
    </location>
</feature>
<dbReference type="Proteomes" id="UP001651158">
    <property type="component" value="Unassembled WGS sequence"/>
</dbReference>
<sequence length="498" mass="55809">MERRRKVTEELISQIEGCLTERLLREQLSDLYHPIPALVPQISGPSSVRTICSSTSESFKKVPSDSPNFALENIPPVNKNSLQTLFKGAKTNHLNEGSDHDKADRSNTGELPPYTSKAANVESNVNWRLLQQIRSRNTSKFTQPGERKCLPSGSHASPLGEARYWDKSPPLVSSTSTAKSPLIRPSVGESRGWLTQEARSRTRWVKSPDKAISESLGKKEAAERGERRSSQLRRNLHESQVMTKSRTQKPLECLSERQLNGYRSLQRRLEYDPRASVAKERLKSKLWENRNNDADESYTTPTSNRDGEVGGSTKVKATLRQFSIDSKVQSTSEQRNFKGQSRASNSPAPRNQNSRIVGTGRDASNRSATTSPFHRTRSDRRRRKPKEALANVETSNQHLDAAVEAISQKLERLAKHVVHLRRLVERDYSEVGYCSPGDDIYADEEVGAVNNGKPTGMHPSIADSLRSIRLLEANVQEIFDLLYLNEAQVWSPTGSGNE</sequence>
<evidence type="ECO:0008006" key="4">
    <source>
        <dbReference type="Google" id="ProtNLM"/>
    </source>
</evidence>
<feature type="compositionally biased region" description="Polar residues" evidence="1">
    <location>
        <begin position="320"/>
        <end position="356"/>
    </location>
</feature>
<keyword evidence="3" id="KW-1185">Reference proteome</keyword>
<gene>
    <name evidence="2" type="ORF">TcWFU_008585</name>
</gene>
<evidence type="ECO:0000313" key="3">
    <source>
        <dbReference type="Proteomes" id="UP001651158"/>
    </source>
</evidence>
<feature type="region of interest" description="Disordered" evidence="1">
    <location>
        <begin position="136"/>
        <end position="250"/>
    </location>
</feature>
<feature type="compositionally biased region" description="Basic residues" evidence="1">
    <location>
        <begin position="374"/>
        <end position="385"/>
    </location>
</feature>
<evidence type="ECO:0000313" key="2">
    <source>
        <dbReference type="EMBL" id="KAL5109341.1"/>
    </source>
</evidence>
<comment type="caution">
    <text evidence="2">The sequence shown here is derived from an EMBL/GenBank/DDBJ whole genome shotgun (WGS) entry which is preliminary data.</text>
</comment>
<protein>
    <recommendedName>
        <fullName evidence="4">CEP170 C-terminal domain-containing protein</fullName>
    </recommendedName>
</protein>
<feature type="region of interest" description="Disordered" evidence="1">
    <location>
        <begin position="292"/>
        <end position="390"/>
    </location>
</feature>
<feature type="compositionally biased region" description="Basic and acidic residues" evidence="1">
    <location>
        <begin position="206"/>
        <end position="229"/>
    </location>
</feature>
<feature type="compositionally biased region" description="Basic and acidic residues" evidence="1">
    <location>
        <begin position="96"/>
        <end position="107"/>
    </location>
</feature>
<evidence type="ECO:0000256" key="1">
    <source>
        <dbReference type="SAM" id="MobiDB-lite"/>
    </source>
</evidence>
<dbReference type="EMBL" id="JAKROA010000003">
    <property type="protein sequence ID" value="KAL5109341.1"/>
    <property type="molecule type" value="Genomic_DNA"/>
</dbReference>
<reference evidence="2 3" key="1">
    <citation type="journal article" date="2022" name="Front. Cell. Infect. Microbiol.">
        <title>The Genomes of Two Strains of Taenia crassiceps the Animal Model for the Study of Human Cysticercosis.</title>
        <authorList>
            <person name="Bobes R.J."/>
            <person name="Estrada K."/>
            <person name="Rios-Valencia D.G."/>
            <person name="Calderon-Gallegos A."/>
            <person name="de la Torre P."/>
            <person name="Carrero J.C."/>
            <person name="Sanchez-Flores A."/>
            <person name="Laclette J.P."/>
        </authorList>
    </citation>
    <scope>NUCLEOTIDE SEQUENCE [LARGE SCALE GENOMIC DNA]</scope>
    <source>
        <strain evidence="2">WFUcys</strain>
    </source>
</reference>
<proteinExistence type="predicted"/>
<accession>A0ABR4QI93</accession>
<name>A0ABR4QI93_9CEST</name>